<reference evidence="1 2" key="2">
    <citation type="submission" date="2019-08" db="EMBL/GenBank/DDBJ databases">
        <title>Jejuicoccus antrihumi gen. nov., sp. nov., a new member of the family Dermacoccaceae isolated from a cave.</title>
        <authorList>
            <person name="Schumann P."/>
            <person name="Kim I.S."/>
        </authorList>
    </citation>
    <scope>NUCLEOTIDE SEQUENCE [LARGE SCALE GENOMIC DNA]</scope>
    <source>
        <strain evidence="1 2">C5-26</strain>
    </source>
</reference>
<dbReference type="AlphaFoldDB" id="A0A563E2A7"/>
<evidence type="ECO:0000313" key="2">
    <source>
        <dbReference type="Proteomes" id="UP000320244"/>
    </source>
</evidence>
<reference evidence="1 2" key="1">
    <citation type="submission" date="2019-05" db="EMBL/GenBank/DDBJ databases">
        <authorList>
            <person name="Lee S.D."/>
        </authorList>
    </citation>
    <scope>NUCLEOTIDE SEQUENCE [LARGE SCALE GENOMIC DNA]</scope>
    <source>
        <strain evidence="1 2">C5-26</strain>
    </source>
</reference>
<keyword evidence="2" id="KW-1185">Reference proteome</keyword>
<dbReference type="Proteomes" id="UP000320244">
    <property type="component" value="Unassembled WGS sequence"/>
</dbReference>
<comment type="caution">
    <text evidence="1">The sequence shown here is derived from an EMBL/GenBank/DDBJ whole genome shotgun (WGS) entry which is preliminary data.</text>
</comment>
<dbReference type="EMBL" id="VCQV01000010">
    <property type="protein sequence ID" value="TWP36678.1"/>
    <property type="molecule type" value="Genomic_DNA"/>
</dbReference>
<dbReference type="CDD" id="cd00090">
    <property type="entry name" value="HTH_ARSR"/>
    <property type="match status" value="1"/>
</dbReference>
<proteinExistence type="predicted"/>
<sequence length="226" mass="24695">MASQDLQHEPYVGESRRRVLETLQAADEPLGVGDVAGLVGLHPNTARFHLDALTESALAERTREERDVPGRPRWLYTAGPASIGTGRRSYQLLAQILSSYLTSHTPHPGRAALEAGEAWGHFLVERPRPFTKTDEDTATTTLVKTLDELGFAPERSDEVRDRKVLLHHCPFLEAAKENQEVVCAVHLGLMRGALGELNTSLTADRLDPLVTPSLCVTHLSGQAVPA</sequence>
<name>A0A563E2A7_9MICO</name>
<dbReference type="InterPro" id="IPR036388">
    <property type="entry name" value="WH-like_DNA-bd_sf"/>
</dbReference>
<dbReference type="OrthoDB" id="3399802at2"/>
<dbReference type="Gene3D" id="1.10.10.10">
    <property type="entry name" value="Winged helix-like DNA-binding domain superfamily/Winged helix DNA-binding domain"/>
    <property type="match status" value="1"/>
</dbReference>
<accession>A0A563E2A7</accession>
<dbReference type="RefSeq" id="WP_146316519.1">
    <property type="nucleotide sequence ID" value="NZ_VCQV01000010.1"/>
</dbReference>
<dbReference type="InterPro" id="IPR011991">
    <property type="entry name" value="ArsR-like_HTH"/>
</dbReference>
<dbReference type="SUPFAM" id="SSF46785">
    <property type="entry name" value="Winged helix' DNA-binding domain"/>
    <property type="match status" value="1"/>
</dbReference>
<dbReference type="Pfam" id="PF12840">
    <property type="entry name" value="HTH_20"/>
    <property type="match status" value="1"/>
</dbReference>
<gene>
    <name evidence="1" type="ORF">FGL98_09490</name>
</gene>
<organism evidence="1 2">
    <name type="scientific">Leekyejoonella antrihumi</name>
    <dbReference type="NCBI Taxonomy" id="1660198"/>
    <lineage>
        <taxon>Bacteria</taxon>
        <taxon>Bacillati</taxon>
        <taxon>Actinomycetota</taxon>
        <taxon>Actinomycetes</taxon>
        <taxon>Micrococcales</taxon>
        <taxon>Dermacoccaceae</taxon>
        <taxon>Leekyejoonella</taxon>
    </lineage>
</organism>
<evidence type="ECO:0000313" key="1">
    <source>
        <dbReference type="EMBL" id="TWP36678.1"/>
    </source>
</evidence>
<dbReference type="InterPro" id="IPR036390">
    <property type="entry name" value="WH_DNA-bd_sf"/>
</dbReference>
<protein>
    <submittedName>
        <fullName evidence="1">ArsR family transcriptional regulator</fullName>
    </submittedName>
</protein>